<protein>
    <recommendedName>
        <fullName evidence="5">HTH lysR-type domain-containing protein</fullName>
    </recommendedName>
</protein>
<dbReference type="PRINTS" id="PR00039">
    <property type="entry name" value="HTHLYSR"/>
</dbReference>
<dbReference type="InterPro" id="IPR036388">
    <property type="entry name" value="WH-like_DNA-bd_sf"/>
</dbReference>
<dbReference type="InterPro" id="IPR005119">
    <property type="entry name" value="LysR_subst-bd"/>
</dbReference>
<dbReference type="InterPro" id="IPR000847">
    <property type="entry name" value="LysR_HTH_N"/>
</dbReference>
<gene>
    <name evidence="6" type="ORF">A6M13_09535</name>
</gene>
<sequence>MTDRYRTFMILAECKSFTETAKRLFCSQPTVSQHIQQLENEYNCKLIKRHKRAIELTDKGQLLLQYVERMHHLSQELKHKMDSLIATESHVSLYMSHYIASHYFEQLFQGAQALTSTYPCEMNSMEYEKLKKSLFEKHAKFAVMSIYEDDPIIEEQFHIDILFEENFVLVVAPEHPLASRKVVYVKDLEEQAVLLPHSTHIAEDIKQVIQAKEVSVYYMNMTNFDLIHKAVQQGLGLAFLPEKMVENDPAVKIKHVKGLNIRRKVAIVKDKEQLLTAGEEAYYAHIKERLSTQVAI</sequence>
<keyword evidence="2" id="KW-0805">Transcription regulation</keyword>
<dbReference type="SUPFAM" id="SSF46785">
    <property type="entry name" value="Winged helix' DNA-binding domain"/>
    <property type="match status" value="1"/>
</dbReference>
<dbReference type="SUPFAM" id="SSF53850">
    <property type="entry name" value="Periplasmic binding protein-like II"/>
    <property type="match status" value="1"/>
</dbReference>
<dbReference type="CDD" id="cd05466">
    <property type="entry name" value="PBP2_LTTR_substrate"/>
    <property type="match status" value="1"/>
</dbReference>
<reference evidence="6 7" key="1">
    <citation type="submission" date="2016-07" db="EMBL/GenBank/DDBJ databases">
        <title>Caryophanon tenue genome sequencing.</title>
        <authorList>
            <person name="Verma A."/>
            <person name="Pal Y."/>
            <person name="Krishnamurthi S."/>
        </authorList>
    </citation>
    <scope>NUCLEOTIDE SEQUENCE [LARGE SCALE GENOMIC DNA]</scope>
    <source>
        <strain evidence="6 7">DSM 14152</strain>
    </source>
</reference>
<dbReference type="OrthoDB" id="9785745at2"/>
<keyword evidence="4" id="KW-0804">Transcription</keyword>
<name>A0A1C0YK30_9BACL</name>
<dbReference type="Pfam" id="PF03466">
    <property type="entry name" value="LysR_substrate"/>
    <property type="match status" value="1"/>
</dbReference>
<comment type="similarity">
    <text evidence="1">Belongs to the LysR transcriptional regulatory family.</text>
</comment>
<dbReference type="EMBL" id="MASJ01000003">
    <property type="protein sequence ID" value="OCS87538.1"/>
    <property type="molecule type" value="Genomic_DNA"/>
</dbReference>
<evidence type="ECO:0000256" key="3">
    <source>
        <dbReference type="ARBA" id="ARBA00023125"/>
    </source>
</evidence>
<dbReference type="InterPro" id="IPR036390">
    <property type="entry name" value="WH_DNA-bd_sf"/>
</dbReference>
<accession>A0A1C0YK30</accession>
<comment type="caution">
    <text evidence="6">The sequence shown here is derived from an EMBL/GenBank/DDBJ whole genome shotgun (WGS) entry which is preliminary data.</text>
</comment>
<evidence type="ECO:0000313" key="7">
    <source>
        <dbReference type="Proteomes" id="UP000093199"/>
    </source>
</evidence>
<dbReference type="PROSITE" id="PS50931">
    <property type="entry name" value="HTH_LYSR"/>
    <property type="match status" value="1"/>
</dbReference>
<dbReference type="RefSeq" id="WP_066543136.1">
    <property type="nucleotide sequence ID" value="NZ_MASJ01000003.1"/>
</dbReference>
<evidence type="ECO:0000256" key="1">
    <source>
        <dbReference type="ARBA" id="ARBA00009437"/>
    </source>
</evidence>
<keyword evidence="3" id="KW-0238">DNA-binding</keyword>
<dbReference type="Pfam" id="PF00126">
    <property type="entry name" value="HTH_1"/>
    <property type="match status" value="1"/>
</dbReference>
<dbReference type="AlphaFoldDB" id="A0A1C0YK30"/>
<dbReference type="STRING" id="33978.A6M13_09535"/>
<dbReference type="FunFam" id="1.10.10.10:FF:000001">
    <property type="entry name" value="LysR family transcriptional regulator"/>
    <property type="match status" value="1"/>
</dbReference>
<evidence type="ECO:0000256" key="4">
    <source>
        <dbReference type="ARBA" id="ARBA00023163"/>
    </source>
</evidence>
<evidence type="ECO:0000313" key="6">
    <source>
        <dbReference type="EMBL" id="OCS87538.1"/>
    </source>
</evidence>
<dbReference type="Proteomes" id="UP000093199">
    <property type="component" value="Unassembled WGS sequence"/>
</dbReference>
<feature type="domain" description="HTH lysR-type" evidence="5">
    <location>
        <begin position="1"/>
        <end position="57"/>
    </location>
</feature>
<proteinExistence type="inferred from homology"/>
<dbReference type="GO" id="GO:0003700">
    <property type="term" value="F:DNA-binding transcription factor activity"/>
    <property type="evidence" value="ECO:0007669"/>
    <property type="project" value="InterPro"/>
</dbReference>
<organism evidence="6 7">
    <name type="scientific">Caryophanon tenue</name>
    <dbReference type="NCBI Taxonomy" id="33978"/>
    <lineage>
        <taxon>Bacteria</taxon>
        <taxon>Bacillati</taxon>
        <taxon>Bacillota</taxon>
        <taxon>Bacilli</taxon>
        <taxon>Bacillales</taxon>
        <taxon>Caryophanaceae</taxon>
        <taxon>Caryophanon</taxon>
    </lineage>
</organism>
<dbReference type="GO" id="GO:0000976">
    <property type="term" value="F:transcription cis-regulatory region binding"/>
    <property type="evidence" value="ECO:0007669"/>
    <property type="project" value="TreeGrafter"/>
</dbReference>
<evidence type="ECO:0000259" key="5">
    <source>
        <dbReference type="PROSITE" id="PS50931"/>
    </source>
</evidence>
<dbReference type="PANTHER" id="PTHR30126:SF40">
    <property type="entry name" value="HTH-TYPE TRANSCRIPTIONAL REGULATOR GLTR"/>
    <property type="match status" value="1"/>
</dbReference>
<keyword evidence="7" id="KW-1185">Reference proteome</keyword>
<dbReference type="Gene3D" id="3.40.190.290">
    <property type="match status" value="1"/>
</dbReference>
<evidence type="ECO:0000256" key="2">
    <source>
        <dbReference type="ARBA" id="ARBA00023015"/>
    </source>
</evidence>
<dbReference type="Gene3D" id="1.10.10.10">
    <property type="entry name" value="Winged helix-like DNA-binding domain superfamily/Winged helix DNA-binding domain"/>
    <property type="match status" value="1"/>
</dbReference>
<dbReference type="PANTHER" id="PTHR30126">
    <property type="entry name" value="HTH-TYPE TRANSCRIPTIONAL REGULATOR"/>
    <property type="match status" value="1"/>
</dbReference>